<feature type="region of interest" description="Disordered" evidence="1">
    <location>
        <begin position="31"/>
        <end position="146"/>
    </location>
</feature>
<dbReference type="AlphaFoldDB" id="A0A6C0F035"/>
<accession>A0A6C0F035</accession>
<name>A0A6C0F035_9ZZZZ</name>
<organism evidence="2">
    <name type="scientific">viral metagenome</name>
    <dbReference type="NCBI Taxonomy" id="1070528"/>
    <lineage>
        <taxon>unclassified sequences</taxon>
        <taxon>metagenomes</taxon>
        <taxon>organismal metagenomes</taxon>
    </lineage>
</organism>
<sequence length="146" mass="15919">MLLWILLGLVVLILLVSRREHMTNDDLLSTLKTFGDKAPPKKKANPADTDQIPIYGPRAPQVTPADPSKTKLSPTVSGVYPDIYGPEITAAPGTKPGSKPGSKPNSKHESDNLDDSTYEFNPDLQKAFPTEGPPQPFLTDFSKIQH</sequence>
<reference evidence="2" key="1">
    <citation type="journal article" date="2020" name="Nature">
        <title>Giant virus diversity and host interactions through global metagenomics.</title>
        <authorList>
            <person name="Schulz F."/>
            <person name="Roux S."/>
            <person name="Paez-Espino D."/>
            <person name="Jungbluth S."/>
            <person name="Walsh D.A."/>
            <person name="Denef V.J."/>
            <person name="McMahon K.D."/>
            <person name="Konstantinidis K.T."/>
            <person name="Eloe-Fadrosh E.A."/>
            <person name="Kyrpides N.C."/>
            <person name="Woyke T."/>
        </authorList>
    </citation>
    <scope>NUCLEOTIDE SEQUENCE</scope>
    <source>
        <strain evidence="2">GVMAG-M-3300009164-40</strain>
    </source>
</reference>
<protein>
    <submittedName>
        <fullName evidence="2">Uncharacterized protein</fullName>
    </submittedName>
</protein>
<evidence type="ECO:0000313" key="2">
    <source>
        <dbReference type="EMBL" id="QHT34784.1"/>
    </source>
</evidence>
<evidence type="ECO:0000256" key="1">
    <source>
        <dbReference type="SAM" id="MobiDB-lite"/>
    </source>
</evidence>
<dbReference type="EMBL" id="MN739010">
    <property type="protein sequence ID" value="QHT34784.1"/>
    <property type="molecule type" value="Genomic_DNA"/>
</dbReference>
<proteinExistence type="predicted"/>